<dbReference type="InterPro" id="IPR014756">
    <property type="entry name" value="Ig_E-set"/>
</dbReference>
<dbReference type="InterPro" id="IPR014752">
    <property type="entry name" value="Arrestin-like_C"/>
</dbReference>
<dbReference type="GO" id="GO:0070086">
    <property type="term" value="P:ubiquitin-dependent endocytosis"/>
    <property type="evidence" value="ECO:0007669"/>
    <property type="project" value="TreeGrafter"/>
</dbReference>
<evidence type="ECO:0000259" key="3">
    <source>
        <dbReference type="SMART" id="SM01017"/>
    </source>
</evidence>
<sequence length="903" mass="96089">MPDPAVHDAASGRPSTSSSLSPSSSNAAAGGPIAASPGITSTSDHADESAAAPSVKPSPSPSSSPSTSSGATPRPSLLSRLSTPLHFPLPLRSRNRNPADFHIRCDEPHKKYSAGDSVRGAVVLALVKPLRITHLVVALHGYVRVLKEPTSVAKAQNVTILPPPGSSRRPEYRGNGVTSLFQDEQILSGEGRIEPGKYEFGFDLVFPGKRLPSSIDFERGTISYTITATLTRPVSMAATSTCERKVTLVQQIDVGLLSAPRPRTIFLEPISKRTRRKKPKHSEMASGALPPPEHNDLTSEAGSVITEGSTRGETNNSNAPGDSTASDMHSEISVESRRSGVSSATSRATGEFRQLSHVGSTLTSAAKQQYVDDKTITATIELIKGGCLPGDTVTVRVTVQHIKRVKSMTGVIVTLFRQSKIDTHPPKSMSHEGSRRRLTKQDPSVPRYRTGIGGLPFYSSGSISVFRKDLDQNAAPLIIDPATLQATVTVSVRVPDDAFPTIKGVPGDMISFKYLAEVIVDLGGRLTTQLTGGTSSLSRLGTPGGHNGDQNPMLPFGHQRVTNIADTSQVRAQKGVISVSLETVVGTIDSVKLRQPGKSNMARSRTIRIADEEGGDQDEEEDVDEDEYEYEEDDDGDDGDGGDITRRDTITRGKAPAYANGHLYSSPRERNHDYTSPPPHPPDDLRLTWAPTTASSNRLPHADRIYSLYPPHHPPPPPPSGAAPSYIPPPRVASEASMTEKERIRQAEMRLLPSQPPAGPATVADEEDIYGADDAVRRPAATPTVPASHAVEAEPSAPPIEDVIDAGIPAETSAGSPPRDKQELERQRLMQEASAPPEFPADMMAEVSAPHASASASAPPLVFEPTAPDLHEDDTGESYGGYGVGAGSSSGAGVSEQLPAYQR</sequence>
<feature type="compositionally biased region" description="Polar residues" evidence="2">
    <location>
        <begin position="298"/>
        <end position="327"/>
    </location>
</feature>
<dbReference type="Proteomes" id="UP000707071">
    <property type="component" value="Unassembled WGS sequence"/>
</dbReference>
<reference evidence="4 5" key="1">
    <citation type="journal article" date="2020" name="bioRxiv">
        <title>Whole genome comparisons of ergot fungi reveals the divergence and evolution of species within the genus Claviceps are the result of varying mechanisms driving genome evolution and host range expansion.</title>
        <authorList>
            <person name="Wyka S.A."/>
            <person name="Mondo S.J."/>
            <person name="Liu M."/>
            <person name="Dettman J."/>
            <person name="Nalam V."/>
            <person name="Broders K.D."/>
        </authorList>
    </citation>
    <scope>NUCLEOTIDE SEQUENCE [LARGE SCALE GENOMIC DNA]</scope>
    <source>
        <strain evidence="4 5">Clav52</strain>
    </source>
</reference>
<dbReference type="InterPro" id="IPR011022">
    <property type="entry name" value="Arrestin_C-like"/>
</dbReference>
<proteinExistence type="inferred from homology"/>
<feature type="domain" description="Arrestin C-terminal-like" evidence="3">
    <location>
        <begin position="372"/>
        <end position="537"/>
    </location>
</feature>
<evidence type="ECO:0000313" key="4">
    <source>
        <dbReference type="EMBL" id="KAG6292422.1"/>
    </source>
</evidence>
<dbReference type="GO" id="GO:0031625">
    <property type="term" value="F:ubiquitin protein ligase binding"/>
    <property type="evidence" value="ECO:0007669"/>
    <property type="project" value="TreeGrafter"/>
</dbReference>
<comment type="caution">
    <text evidence="4">The sequence shown here is derived from an EMBL/GenBank/DDBJ whole genome shotgun (WGS) entry which is preliminary data.</text>
</comment>
<dbReference type="SMART" id="SM01017">
    <property type="entry name" value="Arrestin_C"/>
    <property type="match status" value="1"/>
</dbReference>
<feature type="region of interest" description="Disordered" evidence="2">
    <location>
        <begin position="269"/>
        <end position="349"/>
    </location>
</feature>
<feature type="compositionally biased region" description="Low complexity" evidence="2">
    <location>
        <begin position="63"/>
        <end position="82"/>
    </location>
</feature>
<feature type="compositionally biased region" description="Gly residues" evidence="2">
    <location>
        <begin position="878"/>
        <end position="890"/>
    </location>
</feature>
<organism evidence="4 5">
    <name type="scientific">Claviceps aff. purpurea</name>
    <dbReference type="NCBI Taxonomy" id="1967640"/>
    <lineage>
        <taxon>Eukaryota</taxon>
        <taxon>Fungi</taxon>
        <taxon>Dikarya</taxon>
        <taxon>Ascomycota</taxon>
        <taxon>Pezizomycotina</taxon>
        <taxon>Sordariomycetes</taxon>
        <taxon>Hypocreomycetidae</taxon>
        <taxon>Hypocreales</taxon>
        <taxon>Clavicipitaceae</taxon>
        <taxon>Claviceps</taxon>
    </lineage>
</organism>
<feature type="compositionally biased region" description="Pro residues" evidence="2">
    <location>
        <begin position="711"/>
        <end position="731"/>
    </location>
</feature>
<dbReference type="EMBL" id="SRRH01000276">
    <property type="protein sequence ID" value="KAG6292422.1"/>
    <property type="molecule type" value="Genomic_DNA"/>
</dbReference>
<feature type="compositionally biased region" description="Acidic residues" evidence="2">
    <location>
        <begin position="612"/>
        <end position="641"/>
    </location>
</feature>
<feature type="region of interest" description="Disordered" evidence="2">
    <location>
        <begin position="705"/>
        <end position="903"/>
    </location>
</feature>
<dbReference type="PANTHER" id="PTHR11188">
    <property type="entry name" value="ARRESTIN DOMAIN CONTAINING PROTEIN"/>
    <property type="match status" value="1"/>
</dbReference>
<dbReference type="GO" id="GO:0030674">
    <property type="term" value="F:protein-macromolecule adaptor activity"/>
    <property type="evidence" value="ECO:0007669"/>
    <property type="project" value="TreeGrafter"/>
</dbReference>
<feature type="compositionally biased region" description="Basic and acidic residues" evidence="2">
    <location>
        <begin position="818"/>
        <end position="829"/>
    </location>
</feature>
<evidence type="ECO:0000256" key="1">
    <source>
        <dbReference type="ARBA" id="ARBA00037950"/>
    </source>
</evidence>
<accession>A0A9P7TXY0</accession>
<dbReference type="PANTHER" id="PTHR11188:SF161">
    <property type="entry name" value="PH-RESPONSE REGULATOR PROTEIN PALF_RIM8"/>
    <property type="match status" value="1"/>
</dbReference>
<dbReference type="AlphaFoldDB" id="A0A9P7TXY0"/>
<dbReference type="Pfam" id="PF00339">
    <property type="entry name" value="Arrestin_N"/>
    <property type="match status" value="1"/>
</dbReference>
<feature type="region of interest" description="Disordered" evidence="2">
    <location>
        <begin position="596"/>
        <end position="689"/>
    </location>
</feature>
<keyword evidence="5" id="KW-1185">Reference proteome</keyword>
<evidence type="ECO:0000313" key="5">
    <source>
        <dbReference type="Proteomes" id="UP000707071"/>
    </source>
</evidence>
<feature type="compositionally biased region" description="Low complexity" evidence="2">
    <location>
        <begin position="848"/>
        <end position="860"/>
    </location>
</feature>
<feature type="compositionally biased region" description="Basic and acidic residues" evidence="2">
    <location>
        <begin position="738"/>
        <end position="748"/>
    </location>
</feature>
<gene>
    <name evidence="4" type="ORF">E4U09_003433</name>
</gene>
<dbReference type="SUPFAM" id="SSF81296">
    <property type="entry name" value="E set domains"/>
    <property type="match status" value="1"/>
</dbReference>
<dbReference type="Gene3D" id="2.60.40.640">
    <property type="match status" value="1"/>
</dbReference>
<dbReference type="GO" id="GO:0005829">
    <property type="term" value="C:cytosol"/>
    <property type="evidence" value="ECO:0007669"/>
    <property type="project" value="TreeGrafter"/>
</dbReference>
<feature type="compositionally biased region" description="Low complexity" evidence="2">
    <location>
        <begin position="9"/>
        <end position="38"/>
    </location>
</feature>
<feature type="region of interest" description="Disordered" evidence="2">
    <location>
        <begin position="422"/>
        <end position="445"/>
    </location>
</feature>
<dbReference type="InterPro" id="IPR050357">
    <property type="entry name" value="Arrestin_domain-protein"/>
</dbReference>
<comment type="similarity">
    <text evidence="1">Belongs to the arrestin family. PalF/RIM8 subfamily.</text>
</comment>
<dbReference type="GO" id="GO:0005886">
    <property type="term" value="C:plasma membrane"/>
    <property type="evidence" value="ECO:0007669"/>
    <property type="project" value="TreeGrafter"/>
</dbReference>
<feature type="compositionally biased region" description="Basic and acidic residues" evidence="2">
    <location>
        <begin position="422"/>
        <end position="435"/>
    </location>
</feature>
<protein>
    <recommendedName>
        <fullName evidence="3">Arrestin C-terminal-like domain-containing protein</fullName>
    </recommendedName>
</protein>
<evidence type="ECO:0000256" key="2">
    <source>
        <dbReference type="SAM" id="MobiDB-lite"/>
    </source>
</evidence>
<feature type="compositionally biased region" description="Polar residues" evidence="2">
    <location>
        <begin position="339"/>
        <end position="348"/>
    </location>
</feature>
<name>A0A9P7TXY0_9HYPO</name>
<dbReference type="InterPro" id="IPR011021">
    <property type="entry name" value="Arrestin-like_N"/>
</dbReference>
<feature type="compositionally biased region" description="Basic and acidic residues" evidence="2">
    <location>
        <begin position="328"/>
        <end position="338"/>
    </location>
</feature>
<feature type="region of interest" description="Disordered" evidence="2">
    <location>
        <begin position="1"/>
        <end position="82"/>
    </location>
</feature>